<name>A0ABR6NNE0_9SPHN</name>
<dbReference type="RefSeq" id="WP_184156734.1">
    <property type="nucleotide sequence ID" value="NZ_JACHKA010000001.1"/>
</dbReference>
<dbReference type="EMBL" id="JACHKA010000001">
    <property type="protein sequence ID" value="MBB5987998.1"/>
    <property type="molecule type" value="Genomic_DNA"/>
</dbReference>
<dbReference type="Gene3D" id="3.40.1530.20">
    <property type="entry name" value="Protein of unknown function (DUF1491)"/>
    <property type="match status" value="1"/>
</dbReference>
<organism evidence="1 2">
    <name type="scientific">Sphingobium lignivorans</name>
    <dbReference type="NCBI Taxonomy" id="2735886"/>
    <lineage>
        <taxon>Bacteria</taxon>
        <taxon>Pseudomonadati</taxon>
        <taxon>Pseudomonadota</taxon>
        <taxon>Alphaproteobacteria</taxon>
        <taxon>Sphingomonadales</taxon>
        <taxon>Sphingomonadaceae</taxon>
        <taxon>Sphingobium</taxon>
    </lineage>
</organism>
<evidence type="ECO:0000313" key="1">
    <source>
        <dbReference type="EMBL" id="MBB5987998.1"/>
    </source>
</evidence>
<evidence type="ECO:0000313" key="2">
    <source>
        <dbReference type="Proteomes" id="UP001138540"/>
    </source>
</evidence>
<keyword evidence="2" id="KW-1185">Reference proteome</keyword>
<protein>
    <recommendedName>
        <fullName evidence="3">DUF1491 family protein</fullName>
    </recommendedName>
</protein>
<gene>
    <name evidence="1" type="ORF">HNP60_003972</name>
</gene>
<proteinExistence type="predicted"/>
<dbReference type="Pfam" id="PF07372">
    <property type="entry name" value="DUF1491"/>
    <property type="match status" value="1"/>
</dbReference>
<reference evidence="1 2" key="1">
    <citation type="submission" date="2020-08" db="EMBL/GenBank/DDBJ databases">
        <title>Exploring microbial biodiversity for novel pathways involved in the catabolism of aromatic compounds derived from lignin.</title>
        <authorList>
            <person name="Elkins J."/>
        </authorList>
    </citation>
    <scope>NUCLEOTIDE SEQUENCE [LARGE SCALE GENOMIC DNA]</scope>
    <source>
        <strain evidence="1 2">B1D3A</strain>
    </source>
</reference>
<dbReference type="Proteomes" id="UP001138540">
    <property type="component" value="Unassembled WGS sequence"/>
</dbReference>
<accession>A0ABR6NNE0</accession>
<evidence type="ECO:0008006" key="3">
    <source>
        <dbReference type="Google" id="ProtNLM"/>
    </source>
</evidence>
<comment type="caution">
    <text evidence="1">The sequence shown here is derived from an EMBL/GenBank/DDBJ whole genome shotgun (WGS) entry which is preliminary data.</text>
</comment>
<sequence>MSSRPTTQFLVGALVRAVEAQGGMAAVLHKGEPESGSIVVQLVEKGRNHGFYERVTALSGAVELTPCGPRNMDQPFEMMEYIERRVRSDPDIWFVELDVAEGEQLAAAILCAA</sequence>
<dbReference type="InterPro" id="IPR009964">
    <property type="entry name" value="DUF1491"/>
</dbReference>